<name>A0AAN8TDB0_SOLBU</name>
<comment type="caution">
    <text evidence="1">The sequence shown here is derived from an EMBL/GenBank/DDBJ whole genome shotgun (WGS) entry which is preliminary data.</text>
</comment>
<sequence>MKIRGIDNVDAKFNDLVEASEKSLR</sequence>
<evidence type="ECO:0000313" key="1">
    <source>
        <dbReference type="EMBL" id="KAK6783256.1"/>
    </source>
</evidence>
<proteinExistence type="predicted"/>
<evidence type="ECO:0000313" key="2">
    <source>
        <dbReference type="Proteomes" id="UP001371456"/>
    </source>
</evidence>
<dbReference type="EMBL" id="JBANQN010000008">
    <property type="protein sequence ID" value="KAK6783256.1"/>
    <property type="molecule type" value="Genomic_DNA"/>
</dbReference>
<protein>
    <submittedName>
        <fullName evidence="1">Uncharacterized protein</fullName>
    </submittedName>
</protein>
<dbReference type="Proteomes" id="UP001371456">
    <property type="component" value="Unassembled WGS sequence"/>
</dbReference>
<keyword evidence="2" id="KW-1185">Reference proteome</keyword>
<dbReference type="AlphaFoldDB" id="A0AAN8TDB0"/>
<organism evidence="1 2">
    <name type="scientific">Solanum bulbocastanum</name>
    <name type="common">Wild potato</name>
    <dbReference type="NCBI Taxonomy" id="147425"/>
    <lineage>
        <taxon>Eukaryota</taxon>
        <taxon>Viridiplantae</taxon>
        <taxon>Streptophyta</taxon>
        <taxon>Embryophyta</taxon>
        <taxon>Tracheophyta</taxon>
        <taxon>Spermatophyta</taxon>
        <taxon>Magnoliopsida</taxon>
        <taxon>eudicotyledons</taxon>
        <taxon>Gunneridae</taxon>
        <taxon>Pentapetalae</taxon>
        <taxon>asterids</taxon>
        <taxon>lamiids</taxon>
        <taxon>Solanales</taxon>
        <taxon>Solanaceae</taxon>
        <taxon>Solanoideae</taxon>
        <taxon>Solaneae</taxon>
        <taxon>Solanum</taxon>
    </lineage>
</organism>
<reference evidence="1 2" key="1">
    <citation type="submission" date="2024-02" db="EMBL/GenBank/DDBJ databases">
        <title>de novo genome assembly of Solanum bulbocastanum strain 11H21.</title>
        <authorList>
            <person name="Hosaka A.J."/>
        </authorList>
    </citation>
    <scope>NUCLEOTIDE SEQUENCE [LARGE SCALE GENOMIC DNA]</scope>
    <source>
        <tissue evidence="1">Young leaves</tissue>
    </source>
</reference>
<accession>A0AAN8TDB0</accession>
<gene>
    <name evidence="1" type="ORF">RDI58_021053</name>
</gene>